<dbReference type="AlphaFoldDB" id="A0A7U7J3R2"/>
<dbReference type="Pfam" id="PF08849">
    <property type="entry name" value="BrxA"/>
    <property type="match status" value="1"/>
</dbReference>
<dbReference type="Gene3D" id="1.10.3540.10">
    <property type="entry name" value="uncharacterized protein from magnetospirillum magneticum domain"/>
    <property type="match status" value="1"/>
</dbReference>
<dbReference type="InterPro" id="IPR023137">
    <property type="entry name" value="BrxA_sf"/>
</dbReference>
<sequence length="174" mass="19823">MRIVSKKRDEMRYRAEIVAGALKVSESRVVAGLLLRGVSDQEWRQAIYKDNLLLTRSPKTAQRFSILIRGRLSLVEAPLWKLIRDGSMKEATHACLAAAVKASPLLGDFLDLVVRDAYRSFKETLSQTLWTDFIEDCRGRDLTMPLWRESTLRRLRSSVYSILAEAGYIDSLCT</sequence>
<protein>
    <submittedName>
        <fullName evidence="1">Inner membrane protein</fullName>
    </submittedName>
</protein>
<keyword evidence="2" id="KW-1185">Reference proteome</keyword>
<gene>
    <name evidence="1" type="ORF">BN874_1920018</name>
</gene>
<name>A0A7U7J3R2_9GAMM</name>
<dbReference type="Proteomes" id="UP000019184">
    <property type="component" value="Unassembled WGS sequence"/>
</dbReference>
<comment type="caution">
    <text evidence="1">The sequence shown here is derived from an EMBL/GenBank/DDBJ whole genome shotgun (WGS) entry which is preliminary data.</text>
</comment>
<reference evidence="1 2" key="1">
    <citation type="journal article" date="2014" name="ISME J.">
        <title>Candidatus Competibacter-lineage genomes retrieved from metagenomes reveal functional metabolic diversity.</title>
        <authorList>
            <person name="McIlroy S.J."/>
            <person name="Albertsen M."/>
            <person name="Andresen E.K."/>
            <person name="Saunders A.M."/>
            <person name="Kristiansen R."/>
            <person name="Stokholm-Bjerregaard M."/>
            <person name="Nielsen K.L."/>
            <person name="Nielsen P.H."/>
        </authorList>
    </citation>
    <scope>NUCLEOTIDE SEQUENCE [LARGE SCALE GENOMIC DNA]</scope>
    <source>
        <strain evidence="1 2">Run_B_J11</strain>
    </source>
</reference>
<dbReference type="OrthoDB" id="981635at2"/>
<evidence type="ECO:0000313" key="2">
    <source>
        <dbReference type="Proteomes" id="UP000019184"/>
    </source>
</evidence>
<organism evidence="1 2">
    <name type="scientific">Candidatus Contendobacter odensis Run_B_J11</name>
    <dbReference type="NCBI Taxonomy" id="1400861"/>
    <lineage>
        <taxon>Bacteria</taxon>
        <taxon>Pseudomonadati</taxon>
        <taxon>Pseudomonadota</taxon>
        <taxon>Gammaproteobacteria</taxon>
        <taxon>Candidatus Competibacteraceae</taxon>
        <taxon>Candidatus Contendibacter</taxon>
    </lineage>
</organism>
<dbReference type="InterPro" id="IPR014948">
    <property type="entry name" value="BrxA"/>
</dbReference>
<proteinExistence type="predicted"/>
<evidence type="ECO:0000313" key="1">
    <source>
        <dbReference type="EMBL" id="CDH44851.1"/>
    </source>
</evidence>
<dbReference type="EMBL" id="CBTK010000104">
    <property type="protein sequence ID" value="CDH44851.1"/>
    <property type="molecule type" value="Genomic_DNA"/>
</dbReference>
<accession>A0A7U7J3R2</accession>